<evidence type="ECO:0000313" key="2">
    <source>
        <dbReference type="Proteomes" id="UP000252519"/>
    </source>
</evidence>
<proteinExistence type="predicted"/>
<gene>
    <name evidence="1" type="ORF">ANCCAN_14088</name>
</gene>
<protein>
    <submittedName>
        <fullName evidence="1">Uncharacterized protein</fullName>
    </submittedName>
</protein>
<name>A0A368G6D1_ANCCA</name>
<accession>A0A368G6D1</accession>
<dbReference type="EMBL" id="JOJR01000310">
    <property type="protein sequence ID" value="RCN39981.1"/>
    <property type="molecule type" value="Genomic_DNA"/>
</dbReference>
<evidence type="ECO:0000313" key="1">
    <source>
        <dbReference type="EMBL" id="RCN39981.1"/>
    </source>
</evidence>
<dbReference type="Proteomes" id="UP000252519">
    <property type="component" value="Unassembled WGS sequence"/>
</dbReference>
<sequence length="62" mass="6698">MQAPIPTEPLNSEDFSVSGLIKASGCEGSRIYSTMLSEQWRIGPANERIGPNHHGSAVDVMQ</sequence>
<reference evidence="1 2" key="1">
    <citation type="submission" date="2014-10" db="EMBL/GenBank/DDBJ databases">
        <title>Draft genome of the hookworm Ancylostoma caninum.</title>
        <authorList>
            <person name="Mitreva M."/>
        </authorList>
    </citation>
    <scope>NUCLEOTIDE SEQUENCE [LARGE SCALE GENOMIC DNA]</scope>
    <source>
        <strain evidence="1 2">Baltimore</strain>
    </source>
</reference>
<comment type="caution">
    <text evidence="1">The sequence shown here is derived from an EMBL/GenBank/DDBJ whole genome shotgun (WGS) entry which is preliminary data.</text>
</comment>
<dbReference type="OrthoDB" id="5899367at2759"/>
<organism evidence="1 2">
    <name type="scientific">Ancylostoma caninum</name>
    <name type="common">Dog hookworm</name>
    <dbReference type="NCBI Taxonomy" id="29170"/>
    <lineage>
        <taxon>Eukaryota</taxon>
        <taxon>Metazoa</taxon>
        <taxon>Ecdysozoa</taxon>
        <taxon>Nematoda</taxon>
        <taxon>Chromadorea</taxon>
        <taxon>Rhabditida</taxon>
        <taxon>Rhabditina</taxon>
        <taxon>Rhabditomorpha</taxon>
        <taxon>Strongyloidea</taxon>
        <taxon>Ancylostomatidae</taxon>
        <taxon>Ancylostomatinae</taxon>
        <taxon>Ancylostoma</taxon>
    </lineage>
</organism>
<dbReference type="AlphaFoldDB" id="A0A368G6D1"/>
<keyword evidence="2" id="KW-1185">Reference proteome</keyword>